<comment type="similarity">
    <text evidence="4">Belongs to the metallo-dependent hydrolases superfamily. HutI family.</text>
</comment>
<dbReference type="InterPro" id="IPR005920">
    <property type="entry name" value="HutI"/>
</dbReference>
<evidence type="ECO:0000313" key="14">
    <source>
        <dbReference type="WBParaSite" id="PSAMB.scaffold2size251193.g747.t1"/>
    </source>
</evidence>
<dbReference type="PANTHER" id="PTHR42752:SF1">
    <property type="entry name" value="IMIDAZOLONEPROPIONASE-RELATED"/>
    <property type="match status" value="1"/>
</dbReference>
<evidence type="ECO:0000256" key="4">
    <source>
        <dbReference type="ARBA" id="ARBA00008002"/>
    </source>
</evidence>
<evidence type="ECO:0000256" key="5">
    <source>
        <dbReference type="ARBA" id="ARBA00012864"/>
    </source>
</evidence>
<evidence type="ECO:0000256" key="9">
    <source>
        <dbReference type="ARBA" id="ARBA00022808"/>
    </source>
</evidence>
<keyword evidence="10" id="KW-0862">Zinc</keyword>
<evidence type="ECO:0000256" key="1">
    <source>
        <dbReference type="ARBA" id="ARBA00000853"/>
    </source>
</evidence>
<dbReference type="Proteomes" id="UP000887566">
    <property type="component" value="Unplaced"/>
</dbReference>
<feature type="domain" description="Amidohydrolase-related" evidence="12">
    <location>
        <begin position="82"/>
        <end position="402"/>
    </location>
</feature>
<dbReference type="GO" id="GO:0019556">
    <property type="term" value="P:L-histidine catabolic process to glutamate and formamide"/>
    <property type="evidence" value="ECO:0007669"/>
    <property type="project" value="InterPro"/>
</dbReference>
<evidence type="ECO:0000256" key="3">
    <source>
        <dbReference type="ARBA" id="ARBA00004758"/>
    </source>
</evidence>
<dbReference type="NCBIfam" id="TIGR01224">
    <property type="entry name" value="hutI"/>
    <property type="match status" value="1"/>
</dbReference>
<evidence type="ECO:0000313" key="13">
    <source>
        <dbReference type="Proteomes" id="UP000887566"/>
    </source>
</evidence>
<dbReference type="InterPro" id="IPR032466">
    <property type="entry name" value="Metal_Hydrolase"/>
</dbReference>
<evidence type="ECO:0000259" key="12">
    <source>
        <dbReference type="Pfam" id="PF01979"/>
    </source>
</evidence>
<keyword evidence="7" id="KW-0479">Metal-binding</keyword>
<comment type="cofactor">
    <cofactor evidence="2">
        <name>Fe(3+)</name>
        <dbReference type="ChEBI" id="CHEBI:29034"/>
    </cofactor>
</comment>
<dbReference type="GO" id="GO:0046872">
    <property type="term" value="F:metal ion binding"/>
    <property type="evidence" value="ECO:0007669"/>
    <property type="project" value="UniProtKB-KW"/>
</dbReference>
<keyword evidence="11" id="KW-0408">Iron</keyword>
<dbReference type="SUPFAM" id="SSF51338">
    <property type="entry name" value="Composite domain of metallo-dependent hydrolases"/>
    <property type="match status" value="2"/>
</dbReference>
<keyword evidence="13" id="KW-1185">Reference proteome</keyword>
<evidence type="ECO:0000256" key="11">
    <source>
        <dbReference type="ARBA" id="ARBA00023004"/>
    </source>
</evidence>
<dbReference type="Gene3D" id="2.30.40.10">
    <property type="entry name" value="Urease, subunit C, domain 1"/>
    <property type="match status" value="1"/>
</dbReference>
<comment type="catalytic activity">
    <reaction evidence="1">
        <text>4-imidazolone-5-propanoate + H2O = N-formimidoyl-L-glutamate</text>
        <dbReference type="Rhea" id="RHEA:23660"/>
        <dbReference type="ChEBI" id="CHEBI:15377"/>
        <dbReference type="ChEBI" id="CHEBI:58928"/>
        <dbReference type="ChEBI" id="CHEBI:77893"/>
        <dbReference type="EC" id="3.5.2.7"/>
    </reaction>
</comment>
<evidence type="ECO:0000256" key="7">
    <source>
        <dbReference type="ARBA" id="ARBA00022723"/>
    </source>
</evidence>
<evidence type="ECO:0000256" key="8">
    <source>
        <dbReference type="ARBA" id="ARBA00022801"/>
    </source>
</evidence>
<dbReference type="WBParaSite" id="PSAMB.scaffold2size251193.g747.t1">
    <property type="protein sequence ID" value="PSAMB.scaffold2size251193.g747.t1"/>
    <property type="gene ID" value="PSAMB.scaffold2size251193.g747"/>
</dbReference>
<evidence type="ECO:0000256" key="6">
    <source>
        <dbReference type="ARBA" id="ARBA00013406"/>
    </source>
</evidence>
<dbReference type="Pfam" id="PF01979">
    <property type="entry name" value="Amidohydro_1"/>
    <property type="match status" value="1"/>
</dbReference>
<name>A0A914W174_9BILA</name>
<comment type="pathway">
    <text evidence="3">Amino-acid degradation; L-histidine degradation into L-glutamate; N-formimidoyl-L-glutamate from L-histidine: step 3/3.</text>
</comment>
<keyword evidence="8" id="KW-0378">Hydrolase</keyword>
<sequence length="433" mass="46307">MPYRCWLRGASQVVQVVADPTITVVKGEKMRTVDVLSSEGGVGVGVLIDDHGRIKAVATDHEIEKIVDVAGVDRIIEVGGKVLMPGLVDAHTHPIFAGDRVHEFAMKLAGATYMEVQQAGGGIHFTTQKTREASEEALYASFVDIAHTMLRAGTTLLEAKSGYGLDTETELKMLRVLNRANDALPIEISPTYCGGHAVPKGVTADEQTNCIVDEQIPRLASEMAAGRVRAENIDVFCEKGVFEIEASRRILTAGQQIGLRVNFHGDELHPLGGAELAAELKAHAVSHLEEISERGTKAIAESGTVAVILPTTAYVLRLQPPPVRAMLEAGVAVALGSDFNPNAYCMAMPMVMHLACVLCRMSLEEALIAATINAAAALGRGATHGALTPGRVGDVLVVDAPRWEHLIYRFGCHERLITAVIKGGCVVYERSNA</sequence>
<dbReference type="GO" id="GO:0050480">
    <property type="term" value="F:imidazolonepropionase activity"/>
    <property type="evidence" value="ECO:0007669"/>
    <property type="project" value="UniProtKB-EC"/>
</dbReference>
<dbReference type="SUPFAM" id="SSF51556">
    <property type="entry name" value="Metallo-dependent hydrolases"/>
    <property type="match status" value="1"/>
</dbReference>
<dbReference type="InterPro" id="IPR006680">
    <property type="entry name" value="Amidohydro-rel"/>
</dbReference>
<keyword evidence="9" id="KW-0369">Histidine metabolism</keyword>
<dbReference type="AlphaFoldDB" id="A0A914W174"/>
<accession>A0A914W174</accession>
<protein>
    <recommendedName>
        <fullName evidence="6">Probable imidazolonepropionase</fullName>
        <ecNumber evidence="5">3.5.2.7</ecNumber>
    </recommendedName>
</protein>
<reference evidence="14" key="1">
    <citation type="submission" date="2022-11" db="UniProtKB">
        <authorList>
            <consortium name="WormBaseParasite"/>
        </authorList>
    </citation>
    <scope>IDENTIFICATION</scope>
</reference>
<evidence type="ECO:0000256" key="10">
    <source>
        <dbReference type="ARBA" id="ARBA00022833"/>
    </source>
</evidence>
<proteinExistence type="inferred from homology"/>
<evidence type="ECO:0000256" key="2">
    <source>
        <dbReference type="ARBA" id="ARBA00001965"/>
    </source>
</evidence>
<dbReference type="FunFam" id="3.20.20.140:FF:000007">
    <property type="entry name" value="Imidazolonepropionase"/>
    <property type="match status" value="1"/>
</dbReference>
<dbReference type="InterPro" id="IPR011059">
    <property type="entry name" value="Metal-dep_hydrolase_composite"/>
</dbReference>
<organism evidence="13 14">
    <name type="scientific">Plectus sambesii</name>
    <dbReference type="NCBI Taxonomy" id="2011161"/>
    <lineage>
        <taxon>Eukaryota</taxon>
        <taxon>Metazoa</taxon>
        <taxon>Ecdysozoa</taxon>
        <taxon>Nematoda</taxon>
        <taxon>Chromadorea</taxon>
        <taxon>Plectida</taxon>
        <taxon>Plectina</taxon>
        <taxon>Plectoidea</taxon>
        <taxon>Plectidae</taxon>
        <taxon>Plectus</taxon>
    </lineage>
</organism>
<dbReference type="EC" id="3.5.2.7" evidence="5"/>
<dbReference type="Gene3D" id="3.20.20.140">
    <property type="entry name" value="Metal-dependent hydrolases"/>
    <property type="match status" value="1"/>
</dbReference>
<dbReference type="GO" id="GO:0005737">
    <property type="term" value="C:cytoplasm"/>
    <property type="evidence" value="ECO:0007669"/>
    <property type="project" value="InterPro"/>
</dbReference>
<dbReference type="CDD" id="cd01296">
    <property type="entry name" value="Imidazolone-5PH"/>
    <property type="match status" value="1"/>
</dbReference>
<dbReference type="PANTHER" id="PTHR42752">
    <property type="entry name" value="IMIDAZOLONEPROPIONASE"/>
    <property type="match status" value="1"/>
</dbReference>